<sequence>MWDLELDTPSSEGVRLFFVFHLPCVTHYLPSSLHHPSLPSPLHHSLHHPLPPIPLHNPPMGTSPSPSSSSEKSVYQVIVAAIFGVFALKTKLAGYFVVYGTLLPSSSLRLFFAGLLTILYWSL</sequence>
<dbReference type="Proteomes" id="UP001055072">
    <property type="component" value="Unassembled WGS sequence"/>
</dbReference>
<evidence type="ECO:0000313" key="2">
    <source>
        <dbReference type="Proteomes" id="UP001055072"/>
    </source>
</evidence>
<accession>A0ACB8UJ71</accession>
<gene>
    <name evidence="1" type="ORF">BDY19DRAFT_6577</name>
</gene>
<keyword evidence="2" id="KW-1185">Reference proteome</keyword>
<evidence type="ECO:0000313" key="1">
    <source>
        <dbReference type="EMBL" id="KAI0094170.1"/>
    </source>
</evidence>
<name>A0ACB8UJ71_9APHY</name>
<dbReference type="EMBL" id="MU274900">
    <property type="protein sequence ID" value="KAI0094170.1"/>
    <property type="molecule type" value="Genomic_DNA"/>
</dbReference>
<comment type="caution">
    <text evidence="1">The sequence shown here is derived from an EMBL/GenBank/DDBJ whole genome shotgun (WGS) entry which is preliminary data.</text>
</comment>
<proteinExistence type="predicted"/>
<reference evidence="1" key="1">
    <citation type="journal article" date="2021" name="Environ. Microbiol.">
        <title>Gene family expansions and transcriptome signatures uncover fungal adaptations to wood decay.</title>
        <authorList>
            <person name="Hage H."/>
            <person name="Miyauchi S."/>
            <person name="Viragh M."/>
            <person name="Drula E."/>
            <person name="Min B."/>
            <person name="Chaduli D."/>
            <person name="Navarro D."/>
            <person name="Favel A."/>
            <person name="Norest M."/>
            <person name="Lesage-Meessen L."/>
            <person name="Balint B."/>
            <person name="Merenyi Z."/>
            <person name="de Eugenio L."/>
            <person name="Morin E."/>
            <person name="Martinez A.T."/>
            <person name="Baldrian P."/>
            <person name="Stursova M."/>
            <person name="Martinez M.J."/>
            <person name="Novotny C."/>
            <person name="Magnuson J.K."/>
            <person name="Spatafora J.W."/>
            <person name="Maurice S."/>
            <person name="Pangilinan J."/>
            <person name="Andreopoulos W."/>
            <person name="LaButti K."/>
            <person name="Hundley H."/>
            <person name="Na H."/>
            <person name="Kuo A."/>
            <person name="Barry K."/>
            <person name="Lipzen A."/>
            <person name="Henrissat B."/>
            <person name="Riley R."/>
            <person name="Ahrendt S."/>
            <person name="Nagy L.G."/>
            <person name="Grigoriev I.V."/>
            <person name="Martin F."/>
            <person name="Rosso M.N."/>
        </authorList>
    </citation>
    <scope>NUCLEOTIDE SEQUENCE</scope>
    <source>
        <strain evidence="1">CBS 384.51</strain>
    </source>
</reference>
<organism evidence="1 2">
    <name type="scientific">Irpex rosettiformis</name>
    <dbReference type="NCBI Taxonomy" id="378272"/>
    <lineage>
        <taxon>Eukaryota</taxon>
        <taxon>Fungi</taxon>
        <taxon>Dikarya</taxon>
        <taxon>Basidiomycota</taxon>
        <taxon>Agaricomycotina</taxon>
        <taxon>Agaricomycetes</taxon>
        <taxon>Polyporales</taxon>
        <taxon>Irpicaceae</taxon>
        <taxon>Irpex</taxon>
    </lineage>
</organism>
<protein>
    <submittedName>
        <fullName evidence="1">Uncharacterized protein</fullName>
    </submittedName>
</protein>